<gene>
    <name evidence="1" type="ORF">IP91_03392</name>
</gene>
<protein>
    <submittedName>
        <fullName evidence="1">Uncharacterized protein</fullName>
    </submittedName>
</protein>
<dbReference type="EMBL" id="VLLB01000006">
    <property type="protein sequence ID" value="TWI63422.1"/>
    <property type="molecule type" value="Genomic_DNA"/>
</dbReference>
<proteinExistence type="predicted"/>
<keyword evidence="2" id="KW-1185">Reference proteome</keyword>
<reference evidence="1 2" key="1">
    <citation type="journal article" date="2015" name="Stand. Genomic Sci.">
        <title>Genomic Encyclopedia of Bacterial and Archaeal Type Strains, Phase III: the genomes of soil and plant-associated and newly described type strains.</title>
        <authorList>
            <person name="Whitman W.B."/>
            <person name="Woyke T."/>
            <person name="Klenk H.P."/>
            <person name="Zhou Y."/>
            <person name="Lilburn T.G."/>
            <person name="Beck B.J."/>
            <person name="De Vos P."/>
            <person name="Vandamme P."/>
            <person name="Eisen J.A."/>
            <person name="Garrity G."/>
            <person name="Hugenholtz P."/>
            <person name="Kyrpides N.C."/>
        </authorList>
    </citation>
    <scope>NUCLEOTIDE SEQUENCE [LARGE SCALE GENOMIC DNA]</scope>
    <source>
        <strain evidence="1 2">CGMCC 1.10822</strain>
    </source>
</reference>
<name>A0A562R2U3_9BURK</name>
<accession>A0A562R2U3</accession>
<evidence type="ECO:0000313" key="2">
    <source>
        <dbReference type="Proteomes" id="UP000318431"/>
    </source>
</evidence>
<sequence length="137" mass="15380">MPPSVLYTSLAANAFEVMEDEDAGKIHITLQHGRDKVGIWEVKNSQEFGLIFNGKEMPLALIERLDHGEPPAVFNPYEAIWGKAHEGRESYICTTFNFGGLGKSGTFQNRRGLYLIERRPHPGAIFYTTGKVVLEEN</sequence>
<dbReference type="Proteomes" id="UP000318431">
    <property type="component" value="Unassembled WGS sequence"/>
</dbReference>
<evidence type="ECO:0000313" key="1">
    <source>
        <dbReference type="EMBL" id="TWI63422.1"/>
    </source>
</evidence>
<dbReference type="AlphaFoldDB" id="A0A562R2U3"/>
<comment type="caution">
    <text evidence="1">The sequence shown here is derived from an EMBL/GenBank/DDBJ whole genome shotgun (WGS) entry which is preliminary data.</text>
</comment>
<organism evidence="1 2">
    <name type="scientific">Pseudoduganella lurida</name>
    <dbReference type="NCBI Taxonomy" id="1036180"/>
    <lineage>
        <taxon>Bacteria</taxon>
        <taxon>Pseudomonadati</taxon>
        <taxon>Pseudomonadota</taxon>
        <taxon>Betaproteobacteria</taxon>
        <taxon>Burkholderiales</taxon>
        <taxon>Oxalobacteraceae</taxon>
        <taxon>Telluria group</taxon>
        <taxon>Pseudoduganella</taxon>
    </lineage>
</organism>